<evidence type="ECO:0000313" key="3">
    <source>
        <dbReference type="EMBL" id="KAK3898386.1"/>
    </source>
</evidence>
<name>A0AAN6RQG2_9PEZI</name>
<protein>
    <submittedName>
        <fullName evidence="3">Uncharacterized protein</fullName>
    </submittedName>
</protein>
<organism evidence="3 4">
    <name type="scientific">Staphylotrichum tortipilum</name>
    <dbReference type="NCBI Taxonomy" id="2831512"/>
    <lineage>
        <taxon>Eukaryota</taxon>
        <taxon>Fungi</taxon>
        <taxon>Dikarya</taxon>
        <taxon>Ascomycota</taxon>
        <taxon>Pezizomycotina</taxon>
        <taxon>Sordariomycetes</taxon>
        <taxon>Sordariomycetidae</taxon>
        <taxon>Sordariales</taxon>
        <taxon>Chaetomiaceae</taxon>
        <taxon>Staphylotrichum</taxon>
    </lineage>
</organism>
<keyword evidence="2" id="KW-1133">Transmembrane helix</keyword>
<sequence length="289" mass="29732">MAGGSSQATTTSSLPTPHAVLDLRAETTAAPELCGFGDHTSSVRCSSGYTCKFNTDIYAVACCSNDDCDWGTTCCDSRHTSKDGQPDCGGPVGNLVGFCSGSGDSPSYCATERWENGFTRNYCTGSTTDLVKSVYFVSAGESTTRVGLLRLTGSGGPGNPPTPQGSTMTMRVTETATATATAAAGDGTPSPGVIAGSVVGGAALGVLLTVLVGMLLWRKKTAGLKVVPQYNSGFEAVGQGPHHTYRESAQQSPYHSPYQAGGWDASSGGQYELQANKGRGHEVQELGNS</sequence>
<feature type="region of interest" description="Disordered" evidence="1">
    <location>
        <begin position="241"/>
        <end position="271"/>
    </location>
</feature>
<evidence type="ECO:0000256" key="2">
    <source>
        <dbReference type="SAM" id="Phobius"/>
    </source>
</evidence>
<evidence type="ECO:0000256" key="1">
    <source>
        <dbReference type="SAM" id="MobiDB-lite"/>
    </source>
</evidence>
<keyword evidence="2" id="KW-0812">Transmembrane</keyword>
<proteinExistence type="predicted"/>
<comment type="caution">
    <text evidence="3">The sequence shown here is derived from an EMBL/GenBank/DDBJ whole genome shotgun (WGS) entry which is preliminary data.</text>
</comment>
<keyword evidence="4" id="KW-1185">Reference proteome</keyword>
<dbReference type="EMBL" id="MU855945">
    <property type="protein sequence ID" value="KAK3898386.1"/>
    <property type="molecule type" value="Genomic_DNA"/>
</dbReference>
<feature type="transmembrane region" description="Helical" evidence="2">
    <location>
        <begin position="193"/>
        <end position="217"/>
    </location>
</feature>
<evidence type="ECO:0000313" key="4">
    <source>
        <dbReference type="Proteomes" id="UP001303889"/>
    </source>
</evidence>
<gene>
    <name evidence="3" type="ORF">C8A05DRAFT_38023</name>
</gene>
<keyword evidence="2" id="KW-0472">Membrane</keyword>
<dbReference type="Proteomes" id="UP001303889">
    <property type="component" value="Unassembled WGS sequence"/>
</dbReference>
<accession>A0AAN6RQG2</accession>
<dbReference type="AlphaFoldDB" id="A0AAN6RQG2"/>
<reference evidence="3" key="2">
    <citation type="submission" date="2023-05" db="EMBL/GenBank/DDBJ databases">
        <authorList>
            <consortium name="Lawrence Berkeley National Laboratory"/>
            <person name="Steindorff A."/>
            <person name="Hensen N."/>
            <person name="Bonometti L."/>
            <person name="Westerberg I."/>
            <person name="Brannstrom I.O."/>
            <person name="Guillou S."/>
            <person name="Cros-Aarteil S."/>
            <person name="Calhoun S."/>
            <person name="Haridas S."/>
            <person name="Kuo A."/>
            <person name="Mondo S."/>
            <person name="Pangilinan J."/>
            <person name="Riley R."/>
            <person name="Labutti K."/>
            <person name="Andreopoulos B."/>
            <person name="Lipzen A."/>
            <person name="Chen C."/>
            <person name="Yanf M."/>
            <person name="Daum C."/>
            <person name="Ng V."/>
            <person name="Clum A."/>
            <person name="Ohm R."/>
            <person name="Martin F."/>
            <person name="Silar P."/>
            <person name="Natvig D."/>
            <person name="Lalanne C."/>
            <person name="Gautier V."/>
            <person name="Ament-Velasquez S.L."/>
            <person name="Kruys A."/>
            <person name="Hutchinson M.I."/>
            <person name="Powell A.J."/>
            <person name="Barry K."/>
            <person name="Miller A.N."/>
            <person name="Grigoriev I.V."/>
            <person name="Debuchy R."/>
            <person name="Gladieux P."/>
            <person name="Thoren M.H."/>
            <person name="Johannesson H."/>
        </authorList>
    </citation>
    <scope>NUCLEOTIDE SEQUENCE</scope>
    <source>
        <strain evidence="3">CBS 103.79</strain>
    </source>
</reference>
<reference evidence="3" key="1">
    <citation type="journal article" date="2023" name="Mol. Phylogenet. Evol.">
        <title>Genome-scale phylogeny and comparative genomics of the fungal order Sordariales.</title>
        <authorList>
            <person name="Hensen N."/>
            <person name="Bonometti L."/>
            <person name="Westerberg I."/>
            <person name="Brannstrom I.O."/>
            <person name="Guillou S."/>
            <person name="Cros-Aarteil S."/>
            <person name="Calhoun S."/>
            <person name="Haridas S."/>
            <person name="Kuo A."/>
            <person name="Mondo S."/>
            <person name="Pangilinan J."/>
            <person name="Riley R."/>
            <person name="LaButti K."/>
            <person name="Andreopoulos B."/>
            <person name="Lipzen A."/>
            <person name="Chen C."/>
            <person name="Yan M."/>
            <person name="Daum C."/>
            <person name="Ng V."/>
            <person name="Clum A."/>
            <person name="Steindorff A."/>
            <person name="Ohm R.A."/>
            <person name="Martin F."/>
            <person name="Silar P."/>
            <person name="Natvig D.O."/>
            <person name="Lalanne C."/>
            <person name="Gautier V."/>
            <person name="Ament-Velasquez S.L."/>
            <person name="Kruys A."/>
            <person name="Hutchinson M.I."/>
            <person name="Powell A.J."/>
            <person name="Barry K."/>
            <person name="Miller A.N."/>
            <person name="Grigoriev I.V."/>
            <person name="Debuchy R."/>
            <person name="Gladieux P."/>
            <person name="Hiltunen Thoren M."/>
            <person name="Johannesson H."/>
        </authorList>
    </citation>
    <scope>NUCLEOTIDE SEQUENCE</scope>
    <source>
        <strain evidence="3">CBS 103.79</strain>
    </source>
</reference>